<protein>
    <submittedName>
        <fullName evidence="1">Uncharacterized protein</fullName>
    </submittedName>
</protein>
<reference evidence="1" key="1">
    <citation type="submission" date="2023-01" db="EMBL/GenBank/DDBJ databases">
        <title>Genome assembly of the deep-sea coral Lophelia pertusa.</title>
        <authorList>
            <person name="Herrera S."/>
            <person name="Cordes E."/>
        </authorList>
    </citation>
    <scope>NUCLEOTIDE SEQUENCE</scope>
    <source>
        <strain evidence="1">USNM1676648</strain>
        <tissue evidence="1">Polyp</tissue>
    </source>
</reference>
<name>A0A9X0CQP8_9CNID</name>
<keyword evidence="2" id="KW-1185">Reference proteome</keyword>
<evidence type="ECO:0000313" key="2">
    <source>
        <dbReference type="Proteomes" id="UP001163046"/>
    </source>
</evidence>
<dbReference type="AlphaFoldDB" id="A0A9X0CQP8"/>
<sequence>MERICKEYIVIKIKERADLGWDEVHDQLFEAPFCQERARIVKLAGNSRQGLDKAVLILVAALAWSDGSYQVVKAAVDRDFVFQIHRKPVRSVRHLPKTFVV</sequence>
<accession>A0A9X0CQP8</accession>
<dbReference type="EMBL" id="MU826840">
    <property type="protein sequence ID" value="KAJ7371906.1"/>
    <property type="molecule type" value="Genomic_DNA"/>
</dbReference>
<dbReference type="Proteomes" id="UP001163046">
    <property type="component" value="Unassembled WGS sequence"/>
</dbReference>
<gene>
    <name evidence="1" type="ORF">OS493_022003</name>
</gene>
<comment type="caution">
    <text evidence="1">The sequence shown here is derived from an EMBL/GenBank/DDBJ whole genome shotgun (WGS) entry which is preliminary data.</text>
</comment>
<organism evidence="1 2">
    <name type="scientific">Desmophyllum pertusum</name>
    <dbReference type="NCBI Taxonomy" id="174260"/>
    <lineage>
        <taxon>Eukaryota</taxon>
        <taxon>Metazoa</taxon>
        <taxon>Cnidaria</taxon>
        <taxon>Anthozoa</taxon>
        <taxon>Hexacorallia</taxon>
        <taxon>Scleractinia</taxon>
        <taxon>Caryophylliina</taxon>
        <taxon>Caryophylliidae</taxon>
        <taxon>Desmophyllum</taxon>
    </lineage>
</organism>
<proteinExistence type="predicted"/>
<evidence type="ECO:0000313" key="1">
    <source>
        <dbReference type="EMBL" id="KAJ7371906.1"/>
    </source>
</evidence>